<dbReference type="Proteomes" id="UP000095647">
    <property type="component" value="Unassembled WGS sequence"/>
</dbReference>
<evidence type="ECO:0000313" key="4">
    <source>
        <dbReference type="Proteomes" id="UP000095647"/>
    </source>
</evidence>
<dbReference type="InterPro" id="IPR010090">
    <property type="entry name" value="Phage_tape_meas"/>
</dbReference>
<dbReference type="PANTHER" id="PTHR37813:SF1">
    <property type="entry name" value="FELS-2 PROPHAGE PROTEIN"/>
    <property type="match status" value="1"/>
</dbReference>
<proteinExistence type="predicted"/>
<accession>A0A173Y755</accession>
<name>A0A173Y755_BIFAD</name>
<protein>
    <submittedName>
        <fullName evidence="3">TP901 family phage tail tape measure protein</fullName>
    </submittedName>
</protein>
<dbReference type="NCBIfam" id="TIGR01760">
    <property type="entry name" value="tape_meas_TP901"/>
    <property type="match status" value="1"/>
</dbReference>
<sequence length="1119" mass="115825">MALNENIMIRLSADTSNYSTKMAAASTQAEKLSTALEKPGSKSRIATNLMAGMGLAAVALGVSSTKMAADFDQSMSTIQADLQASDGDMQKLRAAAIQAGADTVYNANEAADGIDALGKAGLSTTDILSGGLSGALNLAASDGMQVGEAAELMSTTLKQFNLEGADAGKVADALAAGAGKAVGSAHDLGLALNQAGLMANSMGVSMTETVGTLSAFANAGMIGSDAGTSLKTMLQRLSHPTKEAQAQMDELGISAYDASGQFVGLENFAGQLKTSMSGLTQEQRNAALSIIFGSDAVRAANVLYSEGSDGIAGWTKAVSDSGFAADVASKKNDNLKGDIEQLSGSFETLMINLGEGSQGVLRNLVQGLDTLVNAFSSLPASVQQGAVAMTAAVGGAFALHKALGPLEKSSGTAGNAIAMLIDPIQRAKTAAPQLAEGLMQVGSSMGAAMSDIATGTVTLGKGETALTGLKKAGSGVIDLLGGPWGVAITAATVVLGTFISEQQKAEERATQLSTALQDGASAAQYYEKALADSSGAKITDNWLGRLTSGYDNVWQAVDKVGIKHATFINAIKGEKNAVGEVNKEIEAYRKQLADQGGMFTGNEYRVISQSLTELQGNYKASQSAAADLAQADKEATQASLDKTGALLTGADAASQSASSSQDAASADDILAEAFGATKDAASDTAGALSEVIDAMETYYGFAISSSDAQVNLADKIASANDTIGKNAKTLDLTTEAGRKNQSALNDIADAALKCAKAQAQNGDSLNDIYPNIDKAHDAFTKLMQSLGKTPEEAEAAAQSYGLTRKAVDDLVNSLQNTPDSKTIEVKVTGDAVAKFEQVKLAAKETPDGKHVTISGDNTDLMKKIAQAANAKIDTKTGTLTLDSDQYMIALAIANGAKVDDKTGYLKGDNSDAMKKFLETQGWKLNDKGFIVTADDSPAMSVLTNLSNYQIADKYFQIHGSYVDESGGTYSSNGYRPKGATGNIPTGATGGMYDGDRFRYANGGYAFTGYVDPKWAPGTATSDSVYLDNSRIARGEYVENALATSYYGVPFMDALNRRVIPREAFTATGTQNVSVTVDTASVVAAITSLHADLGNILSEHDGGENVTYRDLVRMVRKCMR</sequence>
<reference evidence="3 4" key="1">
    <citation type="submission" date="2015-09" db="EMBL/GenBank/DDBJ databases">
        <authorList>
            <consortium name="Pathogen Informatics"/>
        </authorList>
    </citation>
    <scope>NUCLEOTIDE SEQUENCE [LARGE SCALE GENOMIC DNA]</scope>
    <source>
        <strain evidence="3 4">2789STDY5608824</strain>
    </source>
</reference>
<dbReference type="Pfam" id="PF10145">
    <property type="entry name" value="PhageMin_Tail"/>
    <property type="match status" value="1"/>
</dbReference>
<organism evidence="3 4">
    <name type="scientific">Bifidobacterium adolescentis</name>
    <dbReference type="NCBI Taxonomy" id="1680"/>
    <lineage>
        <taxon>Bacteria</taxon>
        <taxon>Bacillati</taxon>
        <taxon>Actinomycetota</taxon>
        <taxon>Actinomycetes</taxon>
        <taxon>Bifidobacteriales</taxon>
        <taxon>Bifidobacteriaceae</taxon>
        <taxon>Bifidobacterium</taxon>
    </lineage>
</organism>
<dbReference type="EMBL" id="CYYI01000003">
    <property type="protein sequence ID" value="CUN59952.1"/>
    <property type="molecule type" value="Genomic_DNA"/>
</dbReference>
<dbReference type="RefSeq" id="WP_055680266.1">
    <property type="nucleotide sequence ID" value="NZ_CYYI01000003.1"/>
</dbReference>
<feature type="domain" description="Phage tail tape measure protein" evidence="2">
    <location>
        <begin position="94"/>
        <end position="293"/>
    </location>
</feature>
<keyword evidence="1" id="KW-1188">Viral release from host cell</keyword>
<gene>
    <name evidence="3" type="ORF">ERS852382_00837</name>
</gene>
<dbReference type="PANTHER" id="PTHR37813">
    <property type="entry name" value="FELS-2 PROPHAGE PROTEIN"/>
    <property type="match status" value="1"/>
</dbReference>
<evidence type="ECO:0000256" key="1">
    <source>
        <dbReference type="ARBA" id="ARBA00022612"/>
    </source>
</evidence>
<evidence type="ECO:0000313" key="3">
    <source>
        <dbReference type="EMBL" id="CUN59952.1"/>
    </source>
</evidence>
<evidence type="ECO:0000259" key="2">
    <source>
        <dbReference type="Pfam" id="PF10145"/>
    </source>
</evidence>
<dbReference type="AlphaFoldDB" id="A0A173Y755"/>